<evidence type="ECO:0000259" key="1">
    <source>
        <dbReference type="Pfam" id="PF04738"/>
    </source>
</evidence>
<gene>
    <name evidence="3" type="ORF">ACIBG2_12195</name>
</gene>
<proteinExistence type="predicted"/>
<feature type="domain" description="Thiopeptide-type bacteriocin biosynthesis" evidence="2">
    <location>
        <begin position="708"/>
        <end position="953"/>
    </location>
</feature>
<comment type="caution">
    <text evidence="3">The sequence shown here is derived from an EMBL/GenBank/DDBJ whole genome shotgun (WGS) entry which is preliminary data.</text>
</comment>
<evidence type="ECO:0000313" key="4">
    <source>
        <dbReference type="Proteomes" id="UP001612741"/>
    </source>
</evidence>
<dbReference type="Pfam" id="PF04738">
    <property type="entry name" value="Lant_dehydr_N"/>
    <property type="match status" value="1"/>
</dbReference>
<dbReference type="NCBIfam" id="TIGR03891">
    <property type="entry name" value="thiopep_ocin"/>
    <property type="match status" value="1"/>
</dbReference>
<name>A0ABW7YQF7_9ACTN</name>
<dbReference type="RefSeq" id="WP_397081401.1">
    <property type="nucleotide sequence ID" value="NZ_JBITGY010000003.1"/>
</dbReference>
<dbReference type="Proteomes" id="UP001612741">
    <property type="component" value="Unassembled WGS sequence"/>
</dbReference>
<reference evidence="3 4" key="1">
    <citation type="submission" date="2024-10" db="EMBL/GenBank/DDBJ databases">
        <title>The Natural Products Discovery Center: Release of the First 8490 Sequenced Strains for Exploring Actinobacteria Biosynthetic Diversity.</title>
        <authorList>
            <person name="Kalkreuter E."/>
            <person name="Kautsar S.A."/>
            <person name="Yang D."/>
            <person name="Bader C.D."/>
            <person name="Teijaro C.N."/>
            <person name="Fluegel L."/>
            <person name="Davis C.M."/>
            <person name="Simpson J.R."/>
            <person name="Lauterbach L."/>
            <person name="Steele A.D."/>
            <person name="Gui C."/>
            <person name="Meng S."/>
            <person name="Li G."/>
            <person name="Viehrig K."/>
            <person name="Ye F."/>
            <person name="Su P."/>
            <person name="Kiefer A.F."/>
            <person name="Nichols A."/>
            <person name="Cepeda A.J."/>
            <person name="Yan W."/>
            <person name="Fan B."/>
            <person name="Jiang Y."/>
            <person name="Adhikari A."/>
            <person name="Zheng C.-J."/>
            <person name="Schuster L."/>
            <person name="Cowan T.M."/>
            <person name="Smanski M.J."/>
            <person name="Chevrette M.G."/>
            <person name="De Carvalho L.P.S."/>
            <person name="Shen B."/>
        </authorList>
    </citation>
    <scope>NUCLEOTIDE SEQUENCE [LARGE SCALE GENOMIC DNA]</scope>
    <source>
        <strain evidence="3 4">NPDC050545</strain>
    </source>
</reference>
<evidence type="ECO:0000313" key="3">
    <source>
        <dbReference type="EMBL" id="MFI6498144.1"/>
    </source>
</evidence>
<sequence length="964" mass="103463">MAQPYRHLDIAQIRVTMDGEPDLPPWRDTQWRDWIVQVWARPSVAAAVTLASPVLAERVEAVRAGRELAPGRLRRMAVSLAGYLVRMRGRATPFGLFAGVAPLRFGAAAECRLGEPFTRTSADGVWLDGLITRLEADMLPRLPVMVNDLASVRGERLVVPWRPDADEVSVKYGPAVRKLVELAGAPIVTADLIGALAEAFPGVTGSAIERMVGELVGCGVLITSLRPPSTGPDGLTHLLGHVPDAAVARELREIQGGLAAADRVRGEDAARARQAAGERMRALCLAGDAPPVRVDLWLDGAVTLPAQVAAEVEAAACALLRLTPHPAGHPAWQDYHLAFLERYGAGAVVPIGRLVDPATGLGFPAHYGKPWEPGPLTHRDRRLLALAQQAALDGAREVVLDDAVIDDLAAGHEPRPLPYMELVAEVRADLSLEVLAADGTAGGLTGRFAGLLPGDVSLEARLPVAVRGAVKAQLSFPPRHPRAHDLARTPLLLPELISVAEHRARPGIPWRELAVTADRDRMYVVLPDRRQVVEPALTSAVAREAMPPAARLLFELPRARGAVVSPFSWGAAAGLPYLPRVRYGRAVLAPARWHVTLPGPGTAGPEWARALRDLRERLRLPATVSVGAADRRLRLDLDEPMSLALLRAQLGPAGSVVVEEASSPAELFGGRVHEIVVPLAATAPPVRAPVIGPLFRREHAVLPGADVVYAKLYGHPAVVDTILTRHLPELLRTWEDGPPMWWFVRYRDPRPHLRLRLHLTGAREYGRAAARLGTWAAGLRDRGLIGDLVLDTYHPETARYGPGEALAAAHAAFAADSAAVLAQLGTLAAARRVHPHALTAASLADLAAALLGGRAEGAQWLIRHPEAGPAPAGRRELARQVLDLTGENAPADLPGGAEIAAAWRDRRRAVAAYTDLADVRSPVIDSFLHLHHLRALGVDPGAERACRKLARAAALSFTARRQRW</sequence>
<dbReference type="InterPro" id="IPR006827">
    <property type="entry name" value="Lant_deHydtase_N"/>
</dbReference>
<dbReference type="Pfam" id="PF14028">
    <property type="entry name" value="Lant_dehydr_C"/>
    <property type="match status" value="1"/>
</dbReference>
<evidence type="ECO:0000259" key="2">
    <source>
        <dbReference type="Pfam" id="PF14028"/>
    </source>
</evidence>
<keyword evidence="4" id="KW-1185">Reference proteome</keyword>
<protein>
    <submittedName>
        <fullName evidence="3">Lantibiotic dehydratase</fullName>
    </submittedName>
</protein>
<dbReference type="InterPro" id="IPR023809">
    <property type="entry name" value="Thiopep_bacteriocin_synth_dom"/>
</dbReference>
<dbReference type="EMBL" id="JBITGY010000003">
    <property type="protein sequence ID" value="MFI6498144.1"/>
    <property type="molecule type" value="Genomic_DNA"/>
</dbReference>
<accession>A0ABW7YQF7</accession>
<organism evidence="3 4">
    <name type="scientific">Nonomuraea typhae</name>
    <dbReference type="NCBI Taxonomy" id="2603600"/>
    <lineage>
        <taxon>Bacteria</taxon>
        <taxon>Bacillati</taxon>
        <taxon>Actinomycetota</taxon>
        <taxon>Actinomycetes</taxon>
        <taxon>Streptosporangiales</taxon>
        <taxon>Streptosporangiaceae</taxon>
        <taxon>Nonomuraea</taxon>
    </lineage>
</organism>
<feature type="domain" description="Lantibiotic dehydratase N-terminal" evidence="1">
    <location>
        <begin position="40"/>
        <end position="646"/>
    </location>
</feature>